<proteinExistence type="predicted"/>
<dbReference type="GO" id="GO:0009535">
    <property type="term" value="C:chloroplast thylakoid membrane"/>
    <property type="evidence" value="ECO:0000318"/>
    <property type="project" value="GO_Central"/>
</dbReference>
<evidence type="ECO:0000313" key="1">
    <source>
        <dbReference type="EMBL" id="BAS97338.1"/>
    </source>
</evidence>
<reference evidence="2" key="1">
    <citation type="journal article" date="2005" name="Nature">
        <title>The map-based sequence of the rice genome.</title>
        <authorList>
            <consortium name="International rice genome sequencing project (IRGSP)"/>
            <person name="Matsumoto T."/>
            <person name="Wu J."/>
            <person name="Kanamori H."/>
            <person name="Katayose Y."/>
            <person name="Fujisawa M."/>
            <person name="Namiki N."/>
            <person name="Mizuno H."/>
            <person name="Yamamoto K."/>
            <person name="Antonio B.A."/>
            <person name="Baba T."/>
            <person name="Sakata K."/>
            <person name="Nagamura Y."/>
            <person name="Aoki H."/>
            <person name="Arikawa K."/>
            <person name="Arita K."/>
            <person name="Bito T."/>
            <person name="Chiden Y."/>
            <person name="Fujitsuka N."/>
            <person name="Fukunaka R."/>
            <person name="Hamada M."/>
            <person name="Harada C."/>
            <person name="Hayashi A."/>
            <person name="Hijishita S."/>
            <person name="Honda M."/>
            <person name="Hosokawa S."/>
            <person name="Ichikawa Y."/>
            <person name="Idonuma A."/>
            <person name="Iijima M."/>
            <person name="Ikeda M."/>
            <person name="Ikeno M."/>
            <person name="Ito K."/>
            <person name="Ito S."/>
            <person name="Ito T."/>
            <person name="Ito Y."/>
            <person name="Ito Y."/>
            <person name="Iwabuchi A."/>
            <person name="Kamiya K."/>
            <person name="Karasawa W."/>
            <person name="Kurita K."/>
            <person name="Katagiri S."/>
            <person name="Kikuta A."/>
            <person name="Kobayashi H."/>
            <person name="Kobayashi N."/>
            <person name="Machita K."/>
            <person name="Maehara T."/>
            <person name="Masukawa M."/>
            <person name="Mizubayashi T."/>
            <person name="Mukai Y."/>
            <person name="Nagasaki H."/>
            <person name="Nagata Y."/>
            <person name="Naito S."/>
            <person name="Nakashima M."/>
            <person name="Nakama Y."/>
            <person name="Nakamichi Y."/>
            <person name="Nakamura M."/>
            <person name="Meguro A."/>
            <person name="Negishi M."/>
            <person name="Ohta I."/>
            <person name="Ohta T."/>
            <person name="Okamoto M."/>
            <person name="Ono N."/>
            <person name="Saji S."/>
            <person name="Sakaguchi M."/>
            <person name="Sakai K."/>
            <person name="Shibata M."/>
            <person name="Shimokawa T."/>
            <person name="Song J."/>
            <person name="Takazaki Y."/>
            <person name="Terasawa K."/>
            <person name="Tsugane M."/>
            <person name="Tsuji K."/>
            <person name="Ueda S."/>
            <person name="Waki K."/>
            <person name="Yamagata H."/>
            <person name="Yamamoto M."/>
            <person name="Yamamoto S."/>
            <person name="Yamane H."/>
            <person name="Yoshiki S."/>
            <person name="Yoshihara R."/>
            <person name="Yukawa K."/>
            <person name="Zhong H."/>
            <person name="Yano M."/>
            <person name="Yuan Q."/>
            <person name="Ouyang S."/>
            <person name="Liu J."/>
            <person name="Jones K.M."/>
            <person name="Gansberger K."/>
            <person name="Moffat K."/>
            <person name="Hill J."/>
            <person name="Bera J."/>
            <person name="Fadrosh D."/>
            <person name="Jin S."/>
            <person name="Johri S."/>
            <person name="Kim M."/>
            <person name="Overton L."/>
            <person name="Reardon M."/>
            <person name="Tsitrin T."/>
            <person name="Vuong H."/>
            <person name="Weaver B."/>
            <person name="Ciecko A."/>
            <person name="Tallon L."/>
            <person name="Jackson J."/>
            <person name="Pai G."/>
            <person name="Aken S.V."/>
            <person name="Utterback T."/>
            <person name="Reidmuller S."/>
            <person name="Feldblyum T."/>
            <person name="Hsiao J."/>
            <person name="Zismann V."/>
            <person name="Iobst S."/>
            <person name="de Vazeille A.R."/>
            <person name="Buell C.R."/>
            <person name="Ying K."/>
            <person name="Li Y."/>
            <person name="Lu T."/>
            <person name="Huang Y."/>
            <person name="Zhao Q."/>
            <person name="Feng Q."/>
            <person name="Zhang L."/>
            <person name="Zhu J."/>
            <person name="Weng Q."/>
            <person name="Mu J."/>
            <person name="Lu Y."/>
            <person name="Fan D."/>
            <person name="Liu Y."/>
            <person name="Guan J."/>
            <person name="Zhang Y."/>
            <person name="Yu S."/>
            <person name="Liu X."/>
            <person name="Zhang Y."/>
            <person name="Hong G."/>
            <person name="Han B."/>
            <person name="Choisne N."/>
            <person name="Demange N."/>
            <person name="Orjeda G."/>
            <person name="Samain S."/>
            <person name="Cattolico L."/>
            <person name="Pelletier E."/>
            <person name="Couloux A."/>
            <person name="Segurens B."/>
            <person name="Wincker P."/>
            <person name="D'Hont A."/>
            <person name="Scarpelli C."/>
            <person name="Weissenbach J."/>
            <person name="Salanoubat M."/>
            <person name="Quetier F."/>
            <person name="Yu Y."/>
            <person name="Kim H.R."/>
            <person name="Rambo T."/>
            <person name="Currie J."/>
            <person name="Collura K."/>
            <person name="Luo M."/>
            <person name="Yang T."/>
            <person name="Ammiraju J.S.S."/>
            <person name="Engler F."/>
            <person name="Soderlund C."/>
            <person name="Wing R.A."/>
            <person name="Palmer L.E."/>
            <person name="de la Bastide M."/>
            <person name="Spiegel L."/>
            <person name="Nascimento L."/>
            <person name="Zutavern T."/>
            <person name="O'Shaughnessy A."/>
            <person name="Dike S."/>
            <person name="Dedhia N."/>
            <person name="Preston R."/>
            <person name="Balija V."/>
            <person name="McCombie W.R."/>
            <person name="Chow T."/>
            <person name="Chen H."/>
            <person name="Chung M."/>
            <person name="Chen C."/>
            <person name="Shaw J."/>
            <person name="Wu H."/>
            <person name="Hsiao K."/>
            <person name="Chao Y."/>
            <person name="Chu M."/>
            <person name="Cheng C."/>
            <person name="Hour A."/>
            <person name="Lee P."/>
            <person name="Lin S."/>
            <person name="Lin Y."/>
            <person name="Liou J."/>
            <person name="Liu S."/>
            <person name="Hsing Y."/>
            <person name="Raghuvanshi S."/>
            <person name="Mohanty A."/>
            <person name="Bharti A.K."/>
            <person name="Gaur A."/>
            <person name="Gupta V."/>
            <person name="Kumar D."/>
            <person name="Ravi V."/>
            <person name="Vij S."/>
            <person name="Kapur A."/>
            <person name="Khurana P."/>
            <person name="Khurana P."/>
            <person name="Khurana J.P."/>
            <person name="Tyagi A.K."/>
            <person name="Gaikwad K."/>
            <person name="Singh A."/>
            <person name="Dalal V."/>
            <person name="Srivastava S."/>
            <person name="Dixit A."/>
            <person name="Pal A.K."/>
            <person name="Ghazi I.A."/>
            <person name="Yadav M."/>
            <person name="Pandit A."/>
            <person name="Bhargava A."/>
            <person name="Sureshbabu K."/>
            <person name="Batra K."/>
            <person name="Sharma T.R."/>
            <person name="Mohapatra T."/>
            <person name="Singh N.K."/>
            <person name="Messing J."/>
            <person name="Nelson A.B."/>
            <person name="Fuks G."/>
            <person name="Kavchok S."/>
            <person name="Keizer G."/>
            <person name="Linton E."/>
            <person name="Llaca V."/>
            <person name="Song R."/>
            <person name="Tanyolac B."/>
            <person name="Young S."/>
            <person name="Ho-Il K."/>
            <person name="Hahn J.H."/>
            <person name="Sangsakoo G."/>
            <person name="Vanavichit A."/>
            <person name="de Mattos Luiz.A.T."/>
            <person name="Zimmer P.D."/>
            <person name="Malone G."/>
            <person name="Dellagostin O."/>
            <person name="de Oliveira A.C."/>
            <person name="Bevan M."/>
            <person name="Bancroft I."/>
            <person name="Minx P."/>
            <person name="Cordum H."/>
            <person name="Wilson R."/>
            <person name="Cheng Z."/>
            <person name="Jin W."/>
            <person name="Jiang J."/>
            <person name="Leong S.A."/>
            <person name="Iwama H."/>
            <person name="Gojobori T."/>
            <person name="Itoh T."/>
            <person name="Niimura Y."/>
            <person name="Fujii Y."/>
            <person name="Habara T."/>
            <person name="Sakai H."/>
            <person name="Sato Y."/>
            <person name="Wilson G."/>
            <person name="Kumar K."/>
            <person name="McCouch S."/>
            <person name="Juretic N."/>
            <person name="Hoen D."/>
            <person name="Wright S."/>
            <person name="Bruskiewich R."/>
            <person name="Bureau T."/>
            <person name="Miyao A."/>
            <person name="Hirochika H."/>
            <person name="Nishikawa T."/>
            <person name="Kadowaki K."/>
            <person name="Sugiura M."/>
            <person name="Burr B."/>
            <person name="Sasaki T."/>
        </authorList>
    </citation>
    <scope>NUCLEOTIDE SEQUENCE [LARGE SCALE GENOMIC DNA]</scope>
    <source>
        <strain evidence="2">cv. Nipponbare</strain>
    </source>
</reference>
<protein>
    <submittedName>
        <fullName evidence="1">Os06g0295700 protein</fullName>
    </submittedName>
</protein>
<dbReference type="Gramene" id="Os06t0295700-01">
    <property type="protein sequence ID" value="Os06t0295700-01"/>
    <property type="gene ID" value="Os06g0295700"/>
</dbReference>
<dbReference type="Proteomes" id="UP000059680">
    <property type="component" value="Chromosome 6"/>
</dbReference>
<dbReference type="PaxDb" id="39947-A0A0P0WVH8"/>
<dbReference type="EMBL" id="AP014962">
    <property type="protein sequence ID" value="BAS97338.1"/>
    <property type="molecule type" value="Genomic_DNA"/>
</dbReference>
<organism evidence="1 2">
    <name type="scientific">Oryza sativa subsp. japonica</name>
    <name type="common">Rice</name>
    <dbReference type="NCBI Taxonomy" id="39947"/>
    <lineage>
        <taxon>Eukaryota</taxon>
        <taxon>Viridiplantae</taxon>
        <taxon>Streptophyta</taxon>
        <taxon>Embryophyta</taxon>
        <taxon>Tracheophyta</taxon>
        <taxon>Spermatophyta</taxon>
        <taxon>Magnoliopsida</taxon>
        <taxon>Liliopsida</taxon>
        <taxon>Poales</taxon>
        <taxon>Poaceae</taxon>
        <taxon>BOP clade</taxon>
        <taxon>Oryzoideae</taxon>
        <taxon>Oryzeae</taxon>
        <taxon>Oryzinae</taxon>
        <taxon>Oryza</taxon>
        <taxon>Oryza sativa</taxon>
    </lineage>
</organism>
<dbReference type="InParanoid" id="A0A0P0WVH8"/>
<name>A0A0P0WVH8_ORYSJ</name>
<dbReference type="AlphaFoldDB" id="A0A0P0WVH8"/>
<evidence type="ECO:0000313" key="2">
    <source>
        <dbReference type="Proteomes" id="UP000059680"/>
    </source>
</evidence>
<reference evidence="1 2" key="2">
    <citation type="journal article" date="2013" name="Plant Cell Physiol.">
        <title>Rice Annotation Project Database (RAP-DB): an integrative and interactive database for rice genomics.</title>
        <authorList>
            <person name="Sakai H."/>
            <person name="Lee S.S."/>
            <person name="Tanaka T."/>
            <person name="Numa H."/>
            <person name="Kim J."/>
            <person name="Kawahara Y."/>
            <person name="Wakimoto H."/>
            <person name="Yang C.C."/>
            <person name="Iwamoto M."/>
            <person name="Abe T."/>
            <person name="Yamada Y."/>
            <person name="Muto A."/>
            <person name="Inokuchi H."/>
            <person name="Ikemura T."/>
            <person name="Matsumoto T."/>
            <person name="Sasaki T."/>
            <person name="Itoh T."/>
        </authorList>
    </citation>
    <scope>NUCLEOTIDE SEQUENCE [LARGE SCALE GENOMIC DNA]</scope>
    <source>
        <strain evidence="2">cv. Nipponbare</strain>
    </source>
</reference>
<dbReference type="SMR" id="A0A0P0WVH8"/>
<feature type="non-terminal residue" evidence="1">
    <location>
        <position position="1"/>
    </location>
</feature>
<accession>A0A0P0WVH8</accession>
<keyword evidence="2" id="KW-1185">Reference proteome</keyword>
<reference evidence="1 2" key="3">
    <citation type="journal article" date="2013" name="Rice">
        <title>Improvement of the Oryza sativa Nipponbare reference genome using next generation sequence and optical map data.</title>
        <authorList>
            <person name="Kawahara Y."/>
            <person name="de la Bastide M."/>
            <person name="Hamilton J.P."/>
            <person name="Kanamori H."/>
            <person name="McCombie W.R."/>
            <person name="Ouyang S."/>
            <person name="Schwartz D.C."/>
            <person name="Tanaka T."/>
            <person name="Wu J."/>
            <person name="Zhou S."/>
            <person name="Childs K.L."/>
            <person name="Davidson R.M."/>
            <person name="Lin H."/>
            <person name="Quesada-Ocampo L."/>
            <person name="Vaillancourt B."/>
            <person name="Sakai H."/>
            <person name="Lee S.S."/>
            <person name="Kim J."/>
            <person name="Numa H."/>
            <person name="Itoh T."/>
            <person name="Buell C.R."/>
            <person name="Matsumoto T."/>
        </authorList>
    </citation>
    <scope>NUCLEOTIDE SEQUENCE [LARGE SCALE GENOMIC DNA]</scope>
    <source>
        <strain evidence="2">cv. Nipponbare</strain>
    </source>
</reference>
<sequence length="76" mass="9196">PWRFGRRRPSRWLPIMETTEFINALKQEWDRIEDKYTVMTLAATASLRMWSRRSCIGNWHASCYSWSNEGCWHCVQ</sequence>
<gene>
    <name evidence="1" type="ordered locus">Os06g0295700</name>
    <name evidence="1" type="ORF">OSNPB_060295700</name>
</gene>